<comment type="caution">
    <text evidence="1">The sequence shown here is derived from an EMBL/GenBank/DDBJ whole genome shotgun (WGS) entry which is preliminary data.</text>
</comment>
<sequence>MSANHGGVEYQDLYRPSSSLAVSRDEELTHRCHRGVNVDSNGDATARMYGPSLVLLTIPP</sequence>
<dbReference type="Proteomes" id="UP000298030">
    <property type="component" value="Unassembled WGS sequence"/>
</dbReference>
<dbReference type="EMBL" id="QPFP01000013">
    <property type="protein sequence ID" value="TEB32992.1"/>
    <property type="molecule type" value="Genomic_DNA"/>
</dbReference>
<accession>A0A4Y7THE4</accession>
<reference evidence="1 2" key="1">
    <citation type="journal article" date="2019" name="Nat. Ecol. Evol.">
        <title>Megaphylogeny resolves global patterns of mushroom evolution.</title>
        <authorList>
            <person name="Varga T."/>
            <person name="Krizsan K."/>
            <person name="Foldi C."/>
            <person name="Dima B."/>
            <person name="Sanchez-Garcia M."/>
            <person name="Sanchez-Ramirez S."/>
            <person name="Szollosi G.J."/>
            <person name="Szarkandi J.G."/>
            <person name="Papp V."/>
            <person name="Albert L."/>
            <person name="Andreopoulos W."/>
            <person name="Angelini C."/>
            <person name="Antonin V."/>
            <person name="Barry K.W."/>
            <person name="Bougher N.L."/>
            <person name="Buchanan P."/>
            <person name="Buyck B."/>
            <person name="Bense V."/>
            <person name="Catcheside P."/>
            <person name="Chovatia M."/>
            <person name="Cooper J."/>
            <person name="Damon W."/>
            <person name="Desjardin D."/>
            <person name="Finy P."/>
            <person name="Geml J."/>
            <person name="Haridas S."/>
            <person name="Hughes K."/>
            <person name="Justo A."/>
            <person name="Karasinski D."/>
            <person name="Kautmanova I."/>
            <person name="Kiss B."/>
            <person name="Kocsube S."/>
            <person name="Kotiranta H."/>
            <person name="LaButti K.M."/>
            <person name="Lechner B.E."/>
            <person name="Liimatainen K."/>
            <person name="Lipzen A."/>
            <person name="Lukacs Z."/>
            <person name="Mihaltcheva S."/>
            <person name="Morgado L.N."/>
            <person name="Niskanen T."/>
            <person name="Noordeloos M.E."/>
            <person name="Ohm R.A."/>
            <person name="Ortiz-Santana B."/>
            <person name="Ovrebo C."/>
            <person name="Racz N."/>
            <person name="Riley R."/>
            <person name="Savchenko A."/>
            <person name="Shiryaev A."/>
            <person name="Soop K."/>
            <person name="Spirin V."/>
            <person name="Szebenyi C."/>
            <person name="Tomsovsky M."/>
            <person name="Tulloss R.E."/>
            <person name="Uehling J."/>
            <person name="Grigoriev I.V."/>
            <person name="Vagvolgyi C."/>
            <person name="Papp T."/>
            <person name="Martin F.M."/>
            <person name="Miettinen O."/>
            <person name="Hibbett D.S."/>
            <person name="Nagy L.G."/>
        </authorList>
    </citation>
    <scope>NUCLEOTIDE SEQUENCE [LARGE SCALE GENOMIC DNA]</scope>
    <source>
        <strain evidence="1 2">FP101781</strain>
    </source>
</reference>
<organism evidence="1 2">
    <name type="scientific">Coprinellus micaceus</name>
    <name type="common">Glistening ink-cap mushroom</name>
    <name type="synonym">Coprinus micaceus</name>
    <dbReference type="NCBI Taxonomy" id="71717"/>
    <lineage>
        <taxon>Eukaryota</taxon>
        <taxon>Fungi</taxon>
        <taxon>Dikarya</taxon>
        <taxon>Basidiomycota</taxon>
        <taxon>Agaricomycotina</taxon>
        <taxon>Agaricomycetes</taxon>
        <taxon>Agaricomycetidae</taxon>
        <taxon>Agaricales</taxon>
        <taxon>Agaricineae</taxon>
        <taxon>Psathyrellaceae</taxon>
        <taxon>Coprinellus</taxon>
    </lineage>
</organism>
<keyword evidence="2" id="KW-1185">Reference proteome</keyword>
<proteinExistence type="predicted"/>
<evidence type="ECO:0000313" key="2">
    <source>
        <dbReference type="Proteomes" id="UP000298030"/>
    </source>
</evidence>
<protein>
    <submittedName>
        <fullName evidence="1">Uncharacterized protein</fullName>
    </submittedName>
</protein>
<gene>
    <name evidence="1" type="ORF">FA13DRAFT_1730724</name>
</gene>
<name>A0A4Y7THE4_COPMI</name>
<evidence type="ECO:0000313" key="1">
    <source>
        <dbReference type="EMBL" id="TEB32992.1"/>
    </source>
</evidence>
<dbReference type="AlphaFoldDB" id="A0A4Y7THE4"/>